<dbReference type="SUPFAM" id="SSF51735">
    <property type="entry name" value="NAD(P)-binding Rossmann-fold domains"/>
    <property type="match status" value="1"/>
</dbReference>
<dbReference type="InterPro" id="IPR036291">
    <property type="entry name" value="NAD(P)-bd_dom_sf"/>
</dbReference>
<dbReference type="GO" id="GO:0000166">
    <property type="term" value="F:nucleotide binding"/>
    <property type="evidence" value="ECO:0007669"/>
    <property type="project" value="InterPro"/>
</dbReference>
<dbReference type="EMBL" id="FRAC01000020">
    <property type="protein sequence ID" value="SHK93804.1"/>
    <property type="molecule type" value="Genomic_DNA"/>
</dbReference>
<dbReference type="Gene3D" id="3.30.360.10">
    <property type="entry name" value="Dihydrodipicolinate Reductase, domain 2"/>
    <property type="match status" value="1"/>
</dbReference>
<gene>
    <name evidence="4" type="ORF">SAMN02745136_03697</name>
</gene>
<dbReference type="STRING" id="1121322.SAMN02745136_03697"/>
<evidence type="ECO:0000313" key="5">
    <source>
        <dbReference type="Proteomes" id="UP000184386"/>
    </source>
</evidence>
<evidence type="ECO:0000259" key="3">
    <source>
        <dbReference type="Pfam" id="PF22725"/>
    </source>
</evidence>
<feature type="domain" description="Gfo/Idh/MocA-like oxidoreductase N-terminal" evidence="2">
    <location>
        <begin position="37"/>
        <end position="152"/>
    </location>
</feature>
<keyword evidence="1" id="KW-0472">Membrane</keyword>
<reference evidence="4 5" key="1">
    <citation type="submission" date="2016-11" db="EMBL/GenBank/DDBJ databases">
        <authorList>
            <person name="Jaros S."/>
            <person name="Januszkiewicz K."/>
            <person name="Wedrychowicz H."/>
        </authorList>
    </citation>
    <scope>NUCLEOTIDE SEQUENCE [LARGE SCALE GENOMIC DNA]</scope>
    <source>
        <strain evidence="4 5">DSM 15929</strain>
    </source>
</reference>
<sequence length="361" mass="40506">MKENIILKGCHLQILSLISICGSIAGLPAIYNGVNMKLGIAGSGMIVKEFLTIVPFLEKIEVTAICGRKSSEVKLQELSENYSIREIFIDYDEFLSSPVDTVYVAVPNSLHFDYAKRALEAGKNVILEKPFTSAYQEALQLCSLAKEKQLFLFEAITTLYLPNYQKIRELIPILGDIRIVQCNYSQYSRRYDSFKEGVILPAFDRELSGGALMDLNIYNIHYVTGLFGRPKNVEYYPNIERGIDTSGILILEYDTFKCTCIGAKDCKAPIANNIQGDKGCIYQNTPANVCDSFEVISNNGEVQAVNENRYPHRMVNEFIDFEAMIAGKDYEKCYQLLDHSLLVCEVQAAARKKAGIVFPAD</sequence>
<dbReference type="Proteomes" id="UP000184386">
    <property type="component" value="Unassembled WGS sequence"/>
</dbReference>
<keyword evidence="1" id="KW-0812">Transmembrane</keyword>
<feature type="transmembrane region" description="Helical" evidence="1">
    <location>
        <begin position="12"/>
        <end position="31"/>
    </location>
</feature>
<proteinExistence type="predicted"/>
<organism evidence="4 5">
    <name type="scientific">Anaerocolumna jejuensis DSM 15929</name>
    <dbReference type="NCBI Taxonomy" id="1121322"/>
    <lineage>
        <taxon>Bacteria</taxon>
        <taxon>Bacillati</taxon>
        <taxon>Bacillota</taxon>
        <taxon>Clostridia</taxon>
        <taxon>Lachnospirales</taxon>
        <taxon>Lachnospiraceae</taxon>
        <taxon>Anaerocolumna</taxon>
    </lineage>
</organism>
<evidence type="ECO:0000259" key="2">
    <source>
        <dbReference type="Pfam" id="PF01408"/>
    </source>
</evidence>
<keyword evidence="5" id="KW-1185">Reference proteome</keyword>
<evidence type="ECO:0000313" key="4">
    <source>
        <dbReference type="EMBL" id="SHK93804.1"/>
    </source>
</evidence>
<protein>
    <submittedName>
        <fullName evidence="4">Predicted dehydrogenase</fullName>
    </submittedName>
</protein>
<dbReference type="Pfam" id="PF22725">
    <property type="entry name" value="GFO_IDH_MocA_C3"/>
    <property type="match status" value="1"/>
</dbReference>
<dbReference type="AlphaFoldDB" id="A0A1M6WJL8"/>
<dbReference type="PANTHER" id="PTHR43054">
    <property type="match status" value="1"/>
</dbReference>
<dbReference type="SUPFAM" id="SSF55347">
    <property type="entry name" value="Glyceraldehyde-3-phosphate dehydrogenase-like, C-terminal domain"/>
    <property type="match status" value="1"/>
</dbReference>
<keyword evidence="1" id="KW-1133">Transmembrane helix</keyword>
<evidence type="ECO:0000256" key="1">
    <source>
        <dbReference type="SAM" id="Phobius"/>
    </source>
</evidence>
<dbReference type="PANTHER" id="PTHR43054:SF1">
    <property type="entry name" value="SCYLLO-INOSITOL 2-DEHYDROGENASE (NADP(+)) IOLU"/>
    <property type="match status" value="1"/>
</dbReference>
<dbReference type="InterPro" id="IPR000683">
    <property type="entry name" value="Gfo/Idh/MocA-like_OxRdtase_N"/>
</dbReference>
<dbReference type="Pfam" id="PF01408">
    <property type="entry name" value="GFO_IDH_MocA"/>
    <property type="match status" value="1"/>
</dbReference>
<name>A0A1M6WJL8_9FIRM</name>
<feature type="domain" description="GFO/IDH/MocA-like oxidoreductase" evidence="3">
    <location>
        <begin position="164"/>
        <end position="281"/>
    </location>
</feature>
<accession>A0A1M6WJL8</accession>
<dbReference type="InterPro" id="IPR055170">
    <property type="entry name" value="GFO_IDH_MocA-like_dom"/>
</dbReference>
<dbReference type="Gene3D" id="3.40.50.720">
    <property type="entry name" value="NAD(P)-binding Rossmann-like Domain"/>
    <property type="match status" value="1"/>
</dbReference>